<dbReference type="PANTHER" id="PTHR10138:SF0">
    <property type="entry name" value="TRYPTOPHAN 2,3-DIOXYGENASE"/>
    <property type="match status" value="1"/>
</dbReference>
<dbReference type="Pfam" id="PF03301">
    <property type="entry name" value="Trp_dioxygenase"/>
    <property type="match status" value="2"/>
</dbReference>
<dbReference type="Gene3D" id="1.20.58.480">
    <property type="match status" value="1"/>
</dbReference>
<comment type="caution">
    <text evidence="2">The sequence shown here is derived from an EMBL/GenBank/DDBJ whole genome shotgun (WGS) entry which is preliminary data.</text>
</comment>
<feature type="coiled-coil region" evidence="1">
    <location>
        <begin position="352"/>
        <end position="388"/>
    </location>
</feature>
<dbReference type="EMBL" id="AZIM01002293">
    <property type="protein sequence ID" value="ETE64350.1"/>
    <property type="molecule type" value="Genomic_DNA"/>
</dbReference>
<name>V8NQK0_OPHHA</name>
<organism evidence="2 3">
    <name type="scientific">Ophiophagus hannah</name>
    <name type="common">King cobra</name>
    <name type="synonym">Naja hannah</name>
    <dbReference type="NCBI Taxonomy" id="8665"/>
    <lineage>
        <taxon>Eukaryota</taxon>
        <taxon>Metazoa</taxon>
        <taxon>Chordata</taxon>
        <taxon>Craniata</taxon>
        <taxon>Vertebrata</taxon>
        <taxon>Euteleostomi</taxon>
        <taxon>Lepidosauria</taxon>
        <taxon>Squamata</taxon>
        <taxon>Bifurcata</taxon>
        <taxon>Unidentata</taxon>
        <taxon>Episquamata</taxon>
        <taxon>Toxicofera</taxon>
        <taxon>Serpentes</taxon>
        <taxon>Colubroidea</taxon>
        <taxon>Elapidae</taxon>
        <taxon>Elapinae</taxon>
        <taxon>Ophiophagus</taxon>
    </lineage>
</organism>
<dbReference type="SUPFAM" id="SSF140959">
    <property type="entry name" value="Indolic compounds 2,3-dioxygenase-like"/>
    <property type="match status" value="1"/>
</dbReference>
<keyword evidence="2" id="KW-0223">Dioxygenase</keyword>
<dbReference type="Proteomes" id="UP000018936">
    <property type="component" value="Unassembled WGS sequence"/>
</dbReference>
<dbReference type="FunFam" id="1.20.58.480:FF:000002">
    <property type="entry name" value="Tryptophan 2,3-dioxygenase"/>
    <property type="match status" value="1"/>
</dbReference>
<keyword evidence="2" id="KW-0560">Oxidoreductase</keyword>
<proteinExistence type="inferred from homology"/>
<keyword evidence="1" id="KW-0175">Coiled coil</keyword>
<dbReference type="InterPro" id="IPR037217">
    <property type="entry name" value="Trp/Indoleamine_2_3_dOase-like"/>
</dbReference>
<dbReference type="AlphaFoldDB" id="V8NQK0"/>
<dbReference type="GO" id="GO:0019441">
    <property type="term" value="P:L-tryptophan catabolic process to kynurenine"/>
    <property type="evidence" value="ECO:0007669"/>
    <property type="project" value="InterPro"/>
</dbReference>
<dbReference type="PANTHER" id="PTHR10138">
    <property type="entry name" value="TRYPTOPHAN 2,3-DIOXYGENASE"/>
    <property type="match status" value="1"/>
</dbReference>
<keyword evidence="3" id="KW-1185">Reference proteome</keyword>
<sequence>MSSSSKVTCSGSASSWSITGFALTADRLIVFWISAVDRFDSSTAWASSSADRSVKCLGILRVGKNAKHQILMLLHQYLQVGGANISLCFRVDPFPLQPKPVPDESDICEDEKIITEDSEILLRVLLLPVMLVRFNFTKLALEDGADDKSQEGLNKASKGGLIYGEYLHLDKILNAQELQSENKGNKIHDEHLFIVTHQAYELWFKQILWELDSVRVIFQNGHVRDERNMLKMVTRMQRISIILKLLVEQFSVLETMTALDFFDFRDYLSPASGFQSLQFRLLENKIGVPQSLRVPYNRRHYRDNFKGKESELLLKSEQEPTLLQLVKAWLERTPGLEPEGFNFWGKFEANVINGLEQEYAIVQAKEDSEEKEDQMAELQKQKEVLIEEPRFQVPFQLLTSLMDIDVLMTKWRYNHVCMVHRMIGSKAGTGGSSGYQYLRSTVSDRYKVFVDLFNLSTYLVPRSWIPKLNPTLHKFLYTAEYCDSSYFSSDDSD</sequence>
<accession>V8NQK0</accession>
<dbReference type="OrthoDB" id="447477at2759"/>
<dbReference type="GO" id="GO:0020037">
    <property type="term" value="F:heme binding"/>
    <property type="evidence" value="ECO:0007669"/>
    <property type="project" value="InterPro"/>
</dbReference>
<dbReference type="HAMAP" id="MF_01972">
    <property type="entry name" value="T23O"/>
    <property type="match status" value="1"/>
</dbReference>
<evidence type="ECO:0000256" key="1">
    <source>
        <dbReference type="SAM" id="Coils"/>
    </source>
</evidence>
<evidence type="ECO:0000313" key="2">
    <source>
        <dbReference type="EMBL" id="ETE64350.1"/>
    </source>
</evidence>
<feature type="non-terminal residue" evidence="2">
    <location>
        <position position="1"/>
    </location>
</feature>
<evidence type="ECO:0000313" key="3">
    <source>
        <dbReference type="Proteomes" id="UP000018936"/>
    </source>
</evidence>
<dbReference type="GO" id="GO:0046872">
    <property type="term" value="F:metal ion binding"/>
    <property type="evidence" value="ECO:0007669"/>
    <property type="project" value="InterPro"/>
</dbReference>
<protein>
    <submittedName>
        <fullName evidence="2">Tryptophan 2,3-dioxygenase</fullName>
    </submittedName>
</protein>
<reference evidence="2 3" key="1">
    <citation type="journal article" date="2013" name="Proc. Natl. Acad. Sci. U.S.A.">
        <title>The king cobra genome reveals dynamic gene evolution and adaptation in the snake venom system.</title>
        <authorList>
            <person name="Vonk F.J."/>
            <person name="Casewell N.R."/>
            <person name="Henkel C.V."/>
            <person name="Heimberg A.M."/>
            <person name="Jansen H.J."/>
            <person name="McCleary R.J."/>
            <person name="Kerkkamp H.M."/>
            <person name="Vos R.A."/>
            <person name="Guerreiro I."/>
            <person name="Calvete J.J."/>
            <person name="Wuster W."/>
            <person name="Woods A.E."/>
            <person name="Logan J.M."/>
            <person name="Harrison R.A."/>
            <person name="Castoe T.A."/>
            <person name="de Koning A.P."/>
            <person name="Pollock D.D."/>
            <person name="Yandell M."/>
            <person name="Calderon D."/>
            <person name="Renjifo C."/>
            <person name="Currier R.B."/>
            <person name="Salgado D."/>
            <person name="Pla D."/>
            <person name="Sanz L."/>
            <person name="Hyder A.S."/>
            <person name="Ribeiro J.M."/>
            <person name="Arntzen J.W."/>
            <person name="van den Thillart G.E."/>
            <person name="Boetzer M."/>
            <person name="Pirovano W."/>
            <person name="Dirks R.P."/>
            <person name="Spaink H.P."/>
            <person name="Duboule D."/>
            <person name="McGlinn E."/>
            <person name="Kini R.M."/>
            <person name="Richardson M.K."/>
        </authorList>
    </citation>
    <scope>NUCLEOTIDE SEQUENCE</scope>
    <source>
        <tissue evidence="2">Blood</tissue>
    </source>
</reference>
<dbReference type="GO" id="GO:0019442">
    <property type="term" value="P:L-tryptophan catabolic process to acetyl-CoA"/>
    <property type="evidence" value="ECO:0007669"/>
    <property type="project" value="TreeGrafter"/>
</dbReference>
<gene>
    <name evidence="2" type="primary">tdo2</name>
    <name evidence="2" type="ORF">L345_09881</name>
</gene>
<dbReference type="GO" id="GO:0004833">
    <property type="term" value="F:L-tryptophan 2,3-dioxygenase activity"/>
    <property type="evidence" value="ECO:0007669"/>
    <property type="project" value="InterPro"/>
</dbReference>
<dbReference type="InterPro" id="IPR004981">
    <property type="entry name" value="Trp_2_3_dOase"/>
</dbReference>